<dbReference type="GO" id="GO:0016740">
    <property type="term" value="F:transferase activity"/>
    <property type="evidence" value="ECO:0007669"/>
    <property type="project" value="UniProtKB-KW"/>
</dbReference>
<dbReference type="InterPro" id="IPR000101">
    <property type="entry name" value="GGT_peptidase"/>
</dbReference>
<protein>
    <submittedName>
        <fullName evidence="3">Gamma-glutamyltransferase</fullName>
    </submittedName>
</protein>
<dbReference type="OrthoDB" id="1081007at2759"/>
<dbReference type="AlphaFoldDB" id="A0A1Y2FEI1"/>
<dbReference type="PANTHER" id="PTHR11686:SF62">
    <property type="entry name" value="GLUTATHIONE HYDROLASE"/>
    <property type="match status" value="1"/>
</dbReference>
<dbReference type="InterPro" id="IPR029055">
    <property type="entry name" value="Ntn_hydrolases_N"/>
</dbReference>
<evidence type="ECO:0000256" key="2">
    <source>
        <dbReference type="PIRSR" id="PIRSR600101-2"/>
    </source>
</evidence>
<dbReference type="OMA" id="GFMLVHL"/>
<keyword evidence="3" id="KW-0808">Transferase</keyword>
<reference evidence="3 4" key="1">
    <citation type="submission" date="2016-07" db="EMBL/GenBank/DDBJ databases">
        <title>Pervasive Adenine N6-methylation of Active Genes in Fungi.</title>
        <authorList>
            <consortium name="DOE Joint Genome Institute"/>
            <person name="Mondo S.J."/>
            <person name="Dannebaum R.O."/>
            <person name="Kuo R.C."/>
            <person name="Labutti K."/>
            <person name="Haridas S."/>
            <person name="Kuo A."/>
            <person name="Salamov A."/>
            <person name="Ahrendt S.R."/>
            <person name="Lipzen A."/>
            <person name="Sullivan W."/>
            <person name="Andreopoulos W.B."/>
            <person name="Clum A."/>
            <person name="Lindquist E."/>
            <person name="Daum C."/>
            <person name="Ramamoorthy G.K."/>
            <person name="Gryganskyi A."/>
            <person name="Culley D."/>
            <person name="Magnuson J.K."/>
            <person name="James T.Y."/>
            <person name="O'Malley M.A."/>
            <person name="Stajich J.E."/>
            <person name="Spatafora J.W."/>
            <person name="Visel A."/>
            <person name="Grigoriev I.V."/>
        </authorList>
    </citation>
    <scope>NUCLEOTIDE SEQUENCE [LARGE SCALE GENOMIC DNA]</scope>
    <source>
        <strain evidence="3 4">12-1054</strain>
    </source>
</reference>
<dbReference type="SUPFAM" id="SSF56235">
    <property type="entry name" value="N-terminal nucleophile aminohydrolases (Ntn hydrolases)"/>
    <property type="match status" value="1"/>
</dbReference>
<dbReference type="GO" id="GO:0006751">
    <property type="term" value="P:glutathione catabolic process"/>
    <property type="evidence" value="ECO:0007669"/>
    <property type="project" value="InterPro"/>
</dbReference>
<feature type="binding site" evidence="2">
    <location>
        <begin position="344"/>
        <end position="346"/>
    </location>
    <ligand>
        <name>L-glutamate</name>
        <dbReference type="ChEBI" id="CHEBI:29985"/>
    </ligand>
</feature>
<dbReference type="PRINTS" id="PR01210">
    <property type="entry name" value="GGTRANSPTASE"/>
</dbReference>
<dbReference type="NCBIfam" id="TIGR00066">
    <property type="entry name" value="g_glut_trans"/>
    <property type="match status" value="1"/>
</dbReference>
<feature type="binding site" evidence="2">
    <location>
        <position position="368"/>
    </location>
    <ligand>
        <name>L-glutamate</name>
        <dbReference type="ChEBI" id="CHEBI:29985"/>
    </ligand>
</feature>
<comment type="caution">
    <text evidence="3">The sequence shown here is derived from an EMBL/GenBank/DDBJ whole genome shotgun (WGS) entry which is preliminary data.</text>
</comment>
<name>A0A1Y2FEI1_PROLT</name>
<dbReference type="Gene3D" id="3.60.20.40">
    <property type="match status" value="1"/>
</dbReference>
<dbReference type="Gene3D" id="1.10.246.130">
    <property type="match status" value="1"/>
</dbReference>
<evidence type="ECO:0000256" key="1">
    <source>
        <dbReference type="PIRSR" id="PIRSR600101-1"/>
    </source>
</evidence>
<dbReference type="InterPro" id="IPR043138">
    <property type="entry name" value="GGT_lsub"/>
</dbReference>
<keyword evidence="4" id="KW-1185">Reference proteome</keyword>
<accession>A0A1Y2FEI1</accession>
<dbReference type="Pfam" id="PF01019">
    <property type="entry name" value="G_glu_transpept"/>
    <property type="match status" value="1"/>
</dbReference>
<organism evidence="3 4">
    <name type="scientific">Protomyces lactucae-debilis</name>
    <dbReference type="NCBI Taxonomy" id="2754530"/>
    <lineage>
        <taxon>Eukaryota</taxon>
        <taxon>Fungi</taxon>
        <taxon>Dikarya</taxon>
        <taxon>Ascomycota</taxon>
        <taxon>Taphrinomycotina</taxon>
        <taxon>Taphrinomycetes</taxon>
        <taxon>Taphrinales</taxon>
        <taxon>Protomycetaceae</taxon>
        <taxon>Protomyces</taxon>
    </lineage>
</organism>
<evidence type="ECO:0000313" key="3">
    <source>
        <dbReference type="EMBL" id="ORY82017.1"/>
    </source>
</evidence>
<dbReference type="RefSeq" id="XP_040725151.1">
    <property type="nucleotide sequence ID" value="XM_040866862.1"/>
</dbReference>
<dbReference type="GeneID" id="63783461"/>
<dbReference type="EMBL" id="MCFI01000010">
    <property type="protein sequence ID" value="ORY82017.1"/>
    <property type="molecule type" value="Genomic_DNA"/>
</dbReference>
<feature type="binding site" evidence="2">
    <location>
        <position position="418"/>
    </location>
    <ligand>
        <name>L-glutamate</name>
        <dbReference type="ChEBI" id="CHEBI:29985"/>
    </ligand>
</feature>
<dbReference type="STRING" id="56484.A0A1Y2FEI1"/>
<feature type="active site" description="Nucleophile" evidence="1">
    <location>
        <position position="326"/>
    </location>
</feature>
<sequence>MLERGGNAADAMIASVLCVGVMVPWHCGAGGGGFALVRSPKGDYESINFREAAPALASENMYVHEPKLSLIGGLAVGVPGELRGLEHLHKRYGSLPWKTLFEPAILLARNGFRVIPETQKVIGDESYSNANPNYAFIVDDPAWAAVYAPNGKLAPINSTIYRPTYADTLEQVAKHGADVFYHGKLAKHLVNAVEKRGGILSLKDMKRYKVLRQKAVSVKYGEFDLFASPAPACGAITLAAMNVLSGYDLVAGNLSTHVLTESLKFVYGLRTALGDPDFIKNATSFEKAILTERVADQIREKLSLERTQDASVYNPDNLEILSDSGTSQMVAADANGLVISLTTTVNTYFGSTVMVPETGVVLNNEMNDFSIPGVRNAFGFIPTTANFIRPFKRPLSSISPAIVERNGKFYFVTGAAGGSRIISAVVQALWQVLDLNAGVAEALKEPRLHDQVSPAVTTFEYAYDNATVAYMADKGHNVSFVPPGMSIVMGVRAVSGGFDAAADPRRVSSGASVV</sequence>
<dbReference type="InterPro" id="IPR043137">
    <property type="entry name" value="GGT_ssub_C"/>
</dbReference>
<feature type="binding site" evidence="2">
    <location>
        <position position="50"/>
    </location>
    <ligand>
        <name>L-glutamate</name>
        <dbReference type="ChEBI" id="CHEBI:29985"/>
    </ligand>
</feature>
<evidence type="ECO:0000313" key="4">
    <source>
        <dbReference type="Proteomes" id="UP000193685"/>
    </source>
</evidence>
<proteinExistence type="predicted"/>
<gene>
    <name evidence="3" type="ORF">BCR37DRAFT_29101</name>
</gene>
<dbReference type="PANTHER" id="PTHR11686">
    <property type="entry name" value="GAMMA GLUTAMYL TRANSPEPTIDASE"/>
    <property type="match status" value="1"/>
</dbReference>
<feature type="binding site" evidence="2">
    <location>
        <begin position="396"/>
        <end position="397"/>
    </location>
    <ligand>
        <name>L-glutamate</name>
        <dbReference type="ChEBI" id="CHEBI:29985"/>
    </ligand>
</feature>
<dbReference type="Proteomes" id="UP000193685">
    <property type="component" value="Unassembled WGS sequence"/>
</dbReference>
<dbReference type="GO" id="GO:0036374">
    <property type="term" value="F:glutathione hydrolase activity"/>
    <property type="evidence" value="ECO:0007669"/>
    <property type="project" value="InterPro"/>
</dbReference>
<dbReference type="GO" id="GO:0005886">
    <property type="term" value="C:plasma membrane"/>
    <property type="evidence" value="ECO:0007669"/>
    <property type="project" value="TreeGrafter"/>
</dbReference>